<dbReference type="RefSeq" id="WP_080801183.1">
    <property type="nucleotide sequence ID" value="NZ_LT828542.1"/>
</dbReference>
<dbReference type="Proteomes" id="UP000191931">
    <property type="component" value="Unassembled WGS sequence"/>
</dbReference>
<proteinExistence type="predicted"/>
<evidence type="ECO:0000313" key="2">
    <source>
        <dbReference type="Proteomes" id="UP000191931"/>
    </source>
</evidence>
<keyword evidence="2" id="KW-1185">Reference proteome</keyword>
<sequence length="81" mass="9105">MSLFDENPVPVEDTEKSQPVVVELRFSHVRVIPGKTDTWGFEVSVDVADDQGGTPEDIEIGLFVNLYKAVLTHKPEWSCLF</sequence>
<dbReference type="EMBL" id="FWEV01000288">
    <property type="protein sequence ID" value="SLM31854.1"/>
    <property type="molecule type" value="Genomic_DNA"/>
</dbReference>
<gene>
    <name evidence="1" type="ORF">MTBBW1_460010</name>
</gene>
<accession>A0A1W1HHA0</accession>
<name>A0A1W1HHA0_9BACT</name>
<dbReference type="STRING" id="1246637.MTBBW1_460010"/>
<reference evidence="1 2" key="1">
    <citation type="submission" date="2017-03" db="EMBL/GenBank/DDBJ databases">
        <authorList>
            <person name="Afonso C.L."/>
            <person name="Miller P.J."/>
            <person name="Scott M.A."/>
            <person name="Spackman E."/>
            <person name="Goraichik I."/>
            <person name="Dimitrov K.M."/>
            <person name="Suarez D.L."/>
            <person name="Swayne D.E."/>
        </authorList>
    </citation>
    <scope>NUCLEOTIDE SEQUENCE [LARGE SCALE GENOMIC DNA]</scope>
    <source>
        <strain evidence="1">PRJEB14757</strain>
    </source>
</reference>
<evidence type="ECO:0000313" key="1">
    <source>
        <dbReference type="EMBL" id="SLM31854.1"/>
    </source>
</evidence>
<dbReference type="AlphaFoldDB" id="A0A1W1HHA0"/>
<organism evidence="1 2">
    <name type="scientific">Desulfamplus magnetovallimortis</name>
    <dbReference type="NCBI Taxonomy" id="1246637"/>
    <lineage>
        <taxon>Bacteria</taxon>
        <taxon>Pseudomonadati</taxon>
        <taxon>Thermodesulfobacteriota</taxon>
        <taxon>Desulfobacteria</taxon>
        <taxon>Desulfobacterales</taxon>
        <taxon>Desulfobacteraceae</taxon>
        <taxon>Desulfamplus</taxon>
    </lineage>
</organism>
<protein>
    <submittedName>
        <fullName evidence="1">Uncharacterized protein</fullName>
    </submittedName>
</protein>